<dbReference type="AlphaFoldDB" id="A0A558E1Y6"/>
<accession>A0A558E1Y6</accession>
<organism evidence="2 3">
    <name type="scientific">Sedimenticola selenatireducens</name>
    <dbReference type="NCBI Taxonomy" id="191960"/>
    <lineage>
        <taxon>Bacteria</taxon>
        <taxon>Pseudomonadati</taxon>
        <taxon>Pseudomonadota</taxon>
        <taxon>Gammaproteobacteria</taxon>
        <taxon>Chromatiales</taxon>
        <taxon>Sedimenticolaceae</taxon>
        <taxon>Sedimenticola</taxon>
    </lineage>
</organism>
<dbReference type="Gene3D" id="1.20.120.330">
    <property type="entry name" value="Nucleotidyltransferases domain 2"/>
    <property type="match status" value="1"/>
</dbReference>
<reference evidence="2 3" key="1">
    <citation type="submission" date="2019-07" db="EMBL/GenBank/DDBJ databases">
        <title>The pathways for chlorine oxyanion respiration interact through the shared metabolite chlorate.</title>
        <authorList>
            <person name="Barnum T.P."/>
            <person name="Cheng Y."/>
            <person name="Hill K.A."/>
            <person name="Lucas L.N."/>
            <person name="Carlson H.K."/>
            <person name="Coates J.D."/>
        </authorList>
    </citation>
    <scope>NUCLEOTIDE SEQUENCE [LARGE SCALE GENOMIC DNA]</scope>
    <source>
        <strain evidence="2 3">BK-1</strain>
    </source>
</reference>
<sequence>MSTTSTDFLSFAQDQLTNDLEISQRNAASRAYYAAFHAAKAVSNNLPQYQDVNGGCHTHLIDTLENHMVKSISRDRDMAIKSLGYILRQCRTLRTKADYHISLEFTKKEAELAIAQAKKIIEKAIPLTKEKVA</sequence>
<evidence type="ECO:0000313" key="3">
    <source>
        <dbReference type="Proteomes" id="UP000316649"/>
    </source>
</evidence>
<evidence type="ECO:0000313" key="2">
    <source>
        <dbReference type="EMBL" id="TVO79049.1"/>
    </source>
</evidence>
<protein>
    <submittedName>
        <fullName evidence="2">HEPN domain-containing protein</fullName>
    </submittedName>
</protein>
<dbReference type="InterPro" id="IPR007842">
    <property type="entry name" value="HEPN_dom"/>
</dbReference>
<comment type="caution">
    <text evidence="2">The sequence shown here is derived from an EMBL/GenBank/DDBJ whole genome shotgun (WGS) entry which is preliminary data.</text>
</comment>
<evidence type="ECO:0000259" key="1">
    <source>
        <dbReference type="Pfam" id="PF05168"/>
    </source>
</evidence>
<proteinExistence type="predicted"/>
<feature type="domain" description="HEPN" evidence="1">
    <location>
        <begin position="25"/>
        <end position="123"/>
    </location>
</feature>
<keyword evidence="3" id="KW-1185">Reference proteome</keyword>
<dbReference type="Pfam" id="PF05168">
    <property type="entry name" value="HEPN"/>
    <property type="match status" value="1"/>
</dbReference>
<gene>
    <name evidence="2" type="ORF">FHP88_00355</name>
</gene>
<dbReference type="RefSeq" id="WP_144357006.1">
    <property type="nucleotide sequence ID" value="NZ_VMNH01000001.1"/>
</dbReference>
<dbReference type="EMBL" id="VMNH01000001">
    <property type="protein sequence ID" value="TVO79049.1"/>
    <property type="molecule type" value="Genomic_DNA"/>
</dbReference>
<dbReference type="Proteomes" id="UP000316649">
    <property type="component" value="Unassembled WGS sequence"/>
</dbReference>
<name>A0A558E1Y6_9GAMM</name>